<dbReference type="Proteomes" id="UP000034302">
    <property type="component" value="Unassembled WGS sequence"/>
</dbReference>
<protein>
    <submittedName>
        <fullName evidence="2">Uncharacterized protein</fullName>
    </submittedName>
</protein>
<gene>
    <name evidence="2" type="ORF">UR34_C0009G0020</name>
</gene>
<keyword evidence="1" id="KW-0812">Transmembrane</keyword>
<dbReference type="EMBL" id="LBOV01000009">
    <property type="protein sequence ID" value="KKP43919.1"/>
    <property type="molecule type" value="Genomic_DNA"/>
</dbReference>
<keyword evidence="1" id="KW-0472">Membrane</keyword>
<evidence type="ECO:0000256" key="1">
    <source>
        <dbReference type="SAM" id="Phobius"/>
    </source>
</evidence>
<sequence length="108" mass="11503">MLMTIQTKIYASSLSDVLTNFQGTTESGGVDTFMSSIISVAIPLAVVSVFVLLSFAAFKLMTSQGNPDKLKEAKDQITNAIIGFLFIILSVAILMLLSNILGINISGK</sequence>
<evidence type="ECO:0000313" key="2">
    <source>
        <dbReference type="EMBL" id="KKP43919.1"/>
    </source>
</evidence>
<accession>A0A0F9ZIL5</accession>
<reference evidence="2 3" key="1">
    <citation type="journal article" date="2015" name="Nature">
        <title>rRNA introns, odd ribosomes, and small enigmatic genomes across a large radiation of phyla.</title>
        <authorList>
            <person name="Brown C.T."/>
            <person name="Hug L.A."/>
            <person name="Thomas B.C."/>
            <person name="Sharon I."/>
            <person name="Castelle C.J."/>
            <person name="Singh A."/>
            <person name="Wilkins M.J."/>
            <person name="Williams K.H."/>
            <person name="Banfield J.F."/>
        </authorList>
    </citation>
    <scope>NUCLEOTIDE SEQUENCE [LARGE SCALE GENOMIC DNA]</scope>
</reference>
<feature type="transmembrane region" description="Helical" evidence="1">
    <location>
        <begin position="79"/>
        <end position="105"/>
    </location>
</feature>
<dbReference type="AlphaFoldDB" id="A0A0F9ZIL5"/>
<proteinExistence type="predicted"/>
<dbReference type="InterPro" id="IPR043993">
    <property type="entry name" value="T4SS_pilin"/>
</dbReference>
<dbReference type="Pfam" id="PF18895">
    <property type="entry name" value="T4SS_pilin"/>
    <property type="match status" value="1"/>
</dbReference>
<organism evidence="2 3">
    <name type="scientific">candidate division WS6 bacterium GW2011_GWC1_33_20</name>
    <dbReference type="NCBI Taxonomy" id="1619089"/>
    <lineage>
        <taxon>Bacteria</taxon>
        <taxon>Candidatus Dojkabacteria</taxon>
    </lineage>
</organism>
<feature type="transmembrane region" description="Helical" evidence="1">
    <location>
        <begin position="37"/>
        <end position="58"/>
    </location>
</feature>
<comment type="caution">
    <text evidence="2">The sequence shown here is derived from an EMBL/GenBank/DDBJ whole genome shotgun (WGS) entry which is preliminary data.</text>
</comment>
<name>A0A0F9ZIL5_9BACT</name>
<evidence type="ECO:0000313" key="3">
    <source>
        <dbReference type="Proteomes" id="UP000034302"/>
    </source>
</evidence>
<keyword evidence="1" id="KW-1133">Transmembrane helix</keyword>